<dbReference type="InterPro" id="IPR036388">
    <property type="entry name" value="WH-like_DNA-bd_sf"/>
</dbReference>
<dbReference type="Pfam" id="PF23598">
    <property type="entry name" value="LRR_14"/>
    <property type="match status" value="1"/>
</dbReference>
<comment type="caution">
    <text evidence="7">The sequence shown here is derived from an EMBL/GenBank/DDBJ whole genome shotgun (WGS) entry which is preliminary data.</text>
</comment>
<dbReference type="InterPro" id="IPR058922">
    <property type="entry name" value="WHD_DRP"/>
</dbReference>
<dbReference type="InterPro" id="IPR044974">
    <property type="entry name" value="Disease_R_plants"/>
</dbReference>
<accession>A0AAN9MAG7</accession>
<dbReference type="InterPro" id="IPR027417">
    <property type="entry name" value="P-loop_NTPase"/>
</dbReference>
<sequence>MLNQSESCILLEQGKESNHVGTSEIVLWIVVIIGLVVSVILDCALVYYEEKIEWIERKRKSLEALIDDYDQLAGKRDKVESWARRFWDSEDLSGIYLQLSQAEIEWITLARKLEKEAKECVTNYNKQSRGLLYGLTTAIPRLMPIIDVIRQIRVVRTKMMDHFKKEGKDAKNIYKSMERLRSQIRTLLELDQHTVEGDDKSVSAQNQKKKKSSINIDEWMKNKKDLFSSMEERWSIYLLLPLHAFVKDLSQLQLETEIEKLWKTDAEGLILAAEVCIRNSARWVPGFSILKNNIPKVTPRFREDMKCIIDEFDSLLERKDKYKFSFIDRASVESNPLSIVITDDTAFISAVRNIHNQLGNKNYNSNQVAEINSVVGDLEKMHRKLQKTEETAGRNACLEQLESIAQEIDKFLDRYLNGPELNRHEIRKAVDRLQKVVDVCSIKRQKSTKVVGLKNDVRDLVLKVTTSSDNPSNSTLSIVGMKGVGKTTLAKAIYYDKVVVEHFPVRVLVTVSKGAVHASQVLLMKRDGTKDQTLRVSEVCDHLKEKLCLIVLDNVLKKEDFDKLNEILLSGSGMINGSKIVLTTRFKNVALHADRSSTTPHQIRLLTKEESWELFDQVTNPEKTKLEPKVEKLARKVVARCGGLPLSISALGCVVRAKGMTQENLSWVLERVNHGHYKAQWLQVWEKNKPELNETMINCLYYFTLFPIDYEIPARRLTNLWVAEGLVKQNNQQTAEEIALRCLEELRDCNMIQVVSLKSNAKIKTCRLPCTLREIMLRDSDRTSRSQYLGTHLERRFAYRFDDHGLDANSANVFSKKGIPLSVFFFDKREGMKPGEHVGRILSTGIASEQLREIKVLDLERVFRPQLPKTLGKLTHITYLSLRWTYLEEFPSFISKLVNLETLDLKHTCIRVLPSSIWKLKKLRNLYLNHKYRSRLEGDLRGSFPENLHTLWGVFMYGTSPLLRDLHKLKNLKNLKIAFQLTETEKETLAGKIVQLNQLHSLRLRSVNEIGGPEKLTMYNMSRMENLSSFQLFGELEHKLRMSRLPQNLTDLTLSASKLLDDPMPELQNLPKLKSLCFYANSYIGKRMVCTTGTFLQLQVLRLWNLTELEEWDVKEGAMPNLMEFEVRSCINLPCPIGLKHLKALRIIRLNEISKSFRKEILKSKKTLLYDVEIDD</sequence>
<feature type="domain" description="NB-ARC" evidence="4">
    <location>
        <begin position="468"/>
        <end position="623"/>
    </location>
</feature>
<dbReference type="Pfam" id="PF00931">
    <property type="entry name" value="NB-ARC"/>
    <property type="match status" value="1"/>
</dbReference>
<dbReference type="PANTHER" id="PTHR23155">
    <property type="entry name" value="DISEASE RESISTANCE PROTEIN RP"/>
    <property type="match status" value="1"/>
</dbReference>
<dbReference type="AlphaFoldDB" id="A0AAN9MAG7"/>
<keyword evidence="1" id="KW-0677">Repeat</keyword>
<dbReference type="InterPro" id="IPR002182">
    <property type="entry name" value="NB-ARC"/>
</dbReference>
<feature type="domain" description="Disease resistance protein winged helix" evidence="5">
    <location>
        <begin position="705"/>
        <end position="769"/>
    </location>
</feature>
<gene>
    <name evidence="7" type="ORF">VNO77_06559</name>
</gene>
<evidence type="ECO:0000259" key="5">
    <source>
        <dbReference type="Pfam" id="PF23559"/>
    </source>
</evidence>
<reference evidence="7 8" key="1">
    <citation type="submission" date="2024-01" db="EMBL/GenBank/DDBJ databases">
        <title>The genomes of 5 underutilized Papilionoideae crops provide insights into root nodulation and disease resistanc.</title>
        <authorList>
            <person name="Jiang F."/>
        </authorList>
    </citation>
    <scope>NUCLEOTIDE SEQUENCE [LARGE SCALE GENOMIC DNA]</scope>
    <source>
        <strain evidence="7">LVBAO_FW01</strain>
        <tissue evidence="7">Leaves</tissue>
    </source>
</reference>
<dbReference type="GO" id="GO:0098542">
    <property type="term" value="P:defense response to other organism"/>
    <property type="evidence" value="ECO:0007669"/>
    <property type="project" value="TreeGrafter"/>
</dbReference>
<dbReference type="Gene3D" id="1.10.8.430">
    <property type="entry name" value="Helical domain of apoptotic protease-activating factors"/>
    <property type="match status" value="1"/>
</dbReference>
<evidence type="ECO:0000259" key="6">
    <source>
        <dbReference type="Pfam" id="PF23598"/>
    </source>
</evidence>
<keyword evidence="3" id="KW-0812">Transmembrane</keyword>
<organism evidence="7 8">
    <name type="scientific">Canavalia gladiata</name>
    <name type="common">Sword bean</name>
    <name type="synonym">Dolichos gladiatus</name>
    <dbReference type="NCBI Taxonomy" id="3824"/>
    <lineage>
        <taxon>Eukaryota</taxon>
        <taxon>Viridiplantae</taxon>
        <taxon>Streptophyta</taxon>
        <taxon>Embryophyta</taxon>
        <taxon>Tracheophyta</taxon>
        <taxon>Spermatophyta</taxon>
        <taxon>Magnoliopsida</taxon>
        <taxon>eudicotyledons</taxon>
        <taxon>Gunneridae</taxon>
        <taxon>Pentapetalae</taxon>
        <taxon>rosids</taxon>
        <taxon>fabids</taxon>
        <taxon>Fabales</taxon>
        <taxon>Fabaceae</taxon>
        <taxon>Papilionoideae</taxon>
        <taxon>50 kb inversion clade</taxon>
        <taxon>NPAAA clade</taxon>
        <taxon>indigoferoid/millettioid clade</taxon>
        <taxon>Phaseoleae</taxon>
        <taxon>Canavalia</taxon>
    </lineage>
</organism>
<dbReference type="Gene3D" id="3.40.50.300">
    <property type="entry name" value="P-loop containing nucleotide triphosphate hydrolases"/>
    <property type="match status" value="1"/>
</dbReference>
<dbReference type="PANTHER" id="PTHR23155:SF955">
    <property type="entry name" value="AAA+ ATPASE DOMAIN-CONTAINING PROTEIN"/>
    <property type="match status" value="1"/>
</dbReference>
<dbReference type="Gene3D" id="3.80.10.10">
    <property type="entry name" value="Ribonuclease Inhibitor"/>
    <property type="match status" value="2"/>
</dbReference>
<name>A0AAN9MAG7_CANGL</name>
<evidence type="ECO:0000313" key="7">
    <source>
        <dbReference type="EMBL" id="KAK7349299.1"/>
    </source>
</evidence>
<feature type="transmembrane region" description="Helical" evidence="3">
    <location>
        <begin position="25"/>
        <end position="48"/>
    </location>
</feature>
<evidence type="ECO:0000259" key="4">
    <source>
        <dbReference type="Pfam" id="PF00931"/>
    </source>
</evidence>
<dbReference type="Pfam" id="PF23559">
    <property type="entry name" value="WHD_DRP"/>
    <property type="match status" value="1"/>
</dbReference>
<evidence type="ECO:0000313" key="8">
    <source>
        <dbReference type="Proteomes" id="UP001367508"/>
    </source>
</evidence>
<keyword evidence="3" id="KW-1133">Transmembrane helix</keyword>
<feature type="domain" description="Disease resistance R13L4/SHOC-2-like LRR" evidence="6">
    <location>
        <begin position="850"/>
        <end position="1158"/>
    </location>
</feature>
<dbReference type="GO" id="GO:0043531">
    <property type="term" value="F:ADP binding"/>
    <property type="evidence" value="ECO:0007669"/>
    <property type="project" value="InterPro"/>
</dbReference>
<dbReference type="InterPro" id="IPR042197">
    <property type="entry name" value="Apaf_helical"/>
</dbReference>
<evidence type="ECO:0000256" key="3">
    <source>
        <dbReference type="SAM" id="Phobius"/>
    </source>
</evidence>
<evidence type="ECO:0008006" key="9">
    <source>
        <dbReference type="Google" id="ProtNLM"/>
    </source>
</evidence>
<dbReference type="EMBL" id="JAYMYQ010000002">
    <property type="protein sequence ID" value="KAK7349299.1"/>
    <property type="molecule type" value="Genomic_DNA"/>
</dbReference>
<proteinExistence type="predicted"/>
<dbReference type="PRINTS" id="PR00364">
    <property type="entry name" value="DISEASERSIST"/>
</dbReference>
<dbReference type="InterPro" id="IPR055414">
    <property type="entry name" value="LRR_R13L4/SHOC2-like"/>
</dbReference>
<keyword evidence="2" id="KW-0611">Plant defense</keyword>
<dbReference type="SUPFAM" id="SSF52058">
    <property type="entry name" value="L domain-like"/>
    <property type="match status" value="1"/>
</dbReference>
<keyword evidence="8" id="KW-1185">Reference proteome</keyword>
<evidence type="ECO:0000256" key="1">
    <source>
        <dbReference type="ARBA" id="ARBA00022737"/>
    </source>
</evidence>
<evidence type="ECO:0000256" key="2">
    <source>
        <dbReference type="ARBA" id="ARBA00022821"/>
    </source>
</evidence>
<dbReference type="Gene3D" id="1.10.10.10">
    <property type="entry name" value="Winged helix-like DNA-binding domain superfamily/Winged helix DNA-binding domain"/>
    <property type="match status" value="1"/>
</dbReference>
<protein>
    <recommendedName>
        <fullName evidence="9">NB-ARC domain-containing protein</fullName>
    </recommendedName>
</protein>
<dbReference type="SUPFAM" id="SSF52540">
    <property type="entry name" value="P-loop containing nucleoside triphosphate hydrolases"/>
    <property type="match status" value="1"/>
</dbReference>
<dbReference type="Proteomes" id="UP001367508">
    <property type="component" value="Unassembled WGS sequence"/>
</dbReference>
<keyword evidence="3" id="KW-0472">Membrane</keyword>
<dbReference type="InterPro" id="IPR032675">
    <property type="entry name" value="LRR_dom_sf"/>
</dbReference>